<evidence type="ECO:0000313" key="3">
    <source>
        <dbReference type="Proteomes" id="UP001058682"/>
    </source>
</evidence>
<dbReference type="Proteomes" id="UP001058682">
    <property type="component" value="Chromosome"/>
</dbReference>
<reference evidence="2" key="1">
    <citation type="submission" date="2019-04" db="EMBL/GenBank/DDBJ databases">
        <title>Whole genome sequencing of oral phylogroup 2 treponemes.</title>
        <authorList>
            <person name="Chan Y."/>
            <person name="Zeng H.H."/>
            <person name="Yu X.L."/>
            <person name="Leung W.K."/>
            <person name="Watt R.M."/>
        </authorList>
    </citation>
    <scope>NUCLEOTIDE SEQUENCE</scope>
    <source>
        <strain evidence="2">OMZ 835</strain>
        <strain evidence="1">OMZ 847</strain>
    </source>
</reference>
<dbReference type="Proteomes" id="UP001059401">
    <property type="component" value="Chromosome"/>
</dbReference>
<evidence type="ECO:0000313" key="2">
    <source>
        <dbReference type="EMBL" id="UTY32933.1"/>
    </source>
</evidence>
<keyword evidence="4" id="KW-1185">Reference proteome</keyword>
<organism evidence="2 3">
    <name type="scientific">Treponema putidum</name>
    <dbReference type="NCBI Taxonomy" id="221027"/>
    <lineage>
        <taxon>Bacteria</taxon>
        <taxon>Pseudomonadati</taxon>
        <taxon>Spirochaetota</taxon>
        <taxon>Spirochaetia</taxon>
        <taxon>Spirochaetales</taxon>
        <taxon>Treponemataceae</taxon>
        <taxon>Treponema</taxon>
    </lineage>
</organism>
<evidence type="ECO:0000313" key="1">
    <source>
        <dbReference type="EMBL" id="UTY28028.1"/>
    </source>
</evidence>
<evidence type="ECO:0000313" key="4">
    <source>
        <dbReference type="Proteomes" id="UP001059401"/>
    </source>
</evidence>
<name>A0AAE9MTK9_9SPIR</name>
<dbReference type="EMBL" id="CP038804">
    <property type="protein sequence ID" value="UTY32933.1"/>
    <property type="molecule type" value="Genomic_DNA"/>
</dbReference>
<sequence length="230" mass="26616">MKLNTDYDEKSNEKPFEHFSKDLFEELQKHPFGSMPKRDLDCLLFFLFEKHGLLEGKNNREKAQNLQINETRLKSYILDANAKYGKDEKAENLAKLLKKMGDETKVAIDGDYLVFLEEDPVIKADFVQSLKDEGFYTDSSFNNELIKVKLSSFLCFAKNKGFLNKKELLDIVKSDEKSTKMIRQFIDENKSVKEMGLDVLKIIQAQNGFGISTFISLFEYGKNIVKNKIH</sequence>
<gene>
    <name evidence="2" type="ORF">E4N74_02105</name>
    <name evidence="1" type="ORF">E4N76_02805</name>
</gene>
<proteinExistence type="predicted"/>
<dbReference type="RefSeq" id="WP_255806002.1">
    <property type="nucleotide sequence ID" value="NZ_CP038802.1"/>
</dbReference>
<dbReference type="AlphaFoldDB" id="A0AAE9MTK9"/>
<dbReference type="EMBL" id="CP038802">
    <property type="protein sequence ID" value="UTY28028.1"/>
    <property type="molecule type" value="Genomic_DNA"/>
</dbReference>
<protein>
    <submittedName>
        <fullName evidence="2">Uncharacterized protein</fullName>
    </submittedName>
</protein>
<accession>A0AAE9MTK9</accession>